<name>A0A9D1D9I7_9FIRM</name>
<organism evidence="4 5">
    <name type="scientific">Candidatus Choladousia intestinavium</name>
    <dbReference type="NCBI Taxonomy" id="2840727"/>
    <lineage>
        <taxon>Bacteria</taxon>
        <taxon>Bacillati</taxon>
        <taxon>Bacillota</taxon>
        <taxon>Clostridia</taxon>
        <taxon>Lachnospirales</taxon>
        <taxon>Lachnospiraceae</taxon>
        <taxon>Lachnospiraceae incertae sedis</taxon>
        <taxon>Candidatus Choladousia</taxon>
    </lineage>
</organism>
<evidence type="ECO:0000259" key="2">
    <source>
        <dbReference type="Pfam" id="PF00905"/>
    </source>
</evidence>
<keyword evidence="1" id="KW-0812">Transmembrane</keyword>
<dbReference type="GO" id="GO:0071555">
    <property type="term" value="P:cell wall organization"/>
    <property type="evidence" value="ECO:0007669"/>
    <property type="project" value="TreeGrafter"/>
</dbReference>
<dbReference type="Pfam" id="PF00905">
    <property type="entry name" value="Transpeptidase"/>
    <property type="match status" value="1"/>
</dbReference>
<evidence type="ECO:0000256" key="1">
    <source>
        <dbReference type="SAM" id="Phobius"/>
    </source>
</evidence>
<dbReference type="GO" id="GO:0071972">
    <property type="term" value="F:peptidoglycan L,D-transpeptidase activity"/>
    <property type="evidence" value="ECO:0007669"/>
    <property type="project" value="TreeGrafter"/>
</dbReference>
<dbReference type="InterPro" id="IPR001460">
    <property type="entry name" value="PCN-bd_Tpept"/>
</dbReference>
<feature type="domain" description="Penicillin binding protein A dimerisation" evidence="3">
    <location>
        <begin position="84"/>
        <end position="163"/>
    </location>
</feature>
<evidence type="ECO:0000313" key="4">
    <source>
        <dbReference type="EMBL" id="HIR14385.1"/>
    </source>
</evidence>
<dbReference type="SUPFAM" id="SSF56601">
    <property type="entry name" value="beta-lactamase/transpeptidase-like"/>
    <property type="match status" value="1"/>
</dbReference>
<proteinExistence type="predicted"/>
<keyword evidence="1" id="KW-1133">Transmembrane helix</keyword>
<dbReference type="EMBL" id="DVGK01000119">
    <property type="protein sequence ID" value="HIR14385.1"/>
    <property type="molecule type" value="Genomic_DNA"/>
</dbReference>
<reference evidence="4" key="1">
    <citation type="submission" date="2020-10" db="EMBL/GenBank/DDBJ databases">
        <authorList>
            <person name="Gilroy R."/>
        </authorList>
    </citation>
    <scope>NUCLEOTIDE SEQUENCE</scope>
    <source>
        <strain evidence="4">ChiSjej4B22-8148</strain>
    </source>
</reference>
<comment type="caution">
    <text evidence="4">The sequence shown here is derived from an EMBL/GenBank/DDBJ whole genome shotgun (WGS) entry which is preliminary data.</text>
</comment>
<dbReference type="Pfam" id="PF21922">
    <property type="entry name" value="PBP_dimer_2"/>
    <property type="match status" value="1"/>
</dbReference>
<dbReference type="Gene3D" id="3.90.1310.10">
    <property type="entry name" value="Penicillin-binding protein 2a (Domain 2)"/>
    <property type="match status" value="1"/>
</dbReference>
<protein>
    <submittedName>
        <fullName evidence="4">Penicillin-binding protein 2</fullName>
    </submittedName>
</protein>
<gene>
    <name evidence="4" type="ORF">IAB31_10750</name>
</gene>
<sequence length="499" mass="54251">MKRGQTGDTGKGIRVREVRLENDTPDSAEGGTRNTELGIVTYTFFFLFLLMIGYLVYLNVWRADDLNSNAYNTKQDINEDRYIRGSIVSADGQVLAETQVGEDGTETRVYPYANVFSHVVGYSSNGKSGLEALCNNDLLSSNASILTQIRDENEEQKSQGDSVVVTLNASLQVAAYQALGNYNGAVVAIEPDTGKILAMVSKPDFDPNNIEELWDSLISDSSSSVLLNRATQGLYPPGSTFKILTTLSYIRQEPLGYRNFSFDCTSEITVDDVTIHCYNNAVHGQEDLKSAFAHSCNTAFAQIGLDLDAGDFADLCEEFLFNDSLPTELQHSTSQFSLNDESSYGEQMTTAIGQGDTLVTPLHMALLTSTVANGGIMMRPYLVDHVEAYDGNLVSENSPSRYQRLMTTEEAQILTEYMQETVNSGTATALGGYGYSVAGKTGSAEYVSDGYEGTHSWFVGFSNVEDPDLVVAVIAEDGGTGSETAVPIAAQVFQAYYNS</sequence>
<dbReference type="PANTHER" id="PTHR30627:SF24">
    <property type="entry name" value="PENICILLIN-BINDING PROTEIN 4B"/>
    <property type="match status" value="1"/>
</dbReference>
<reference evidence="4" key="2">
    <citation type="journal article" date="2021" name="PeerJ">
        <title>Extensive microbial diversity within the chicken gut microbiome revealed by metagenomics and culture.</title>
        <authorList>
            <person name="Gilroy R."/>
            <person name="Ravi A."/>
            <person name="Getino M."/>
            <person name="Pursley I."/>
            <person name="Horton D.L."/>
            <person name="Alikhan N.F."/>
            <person name="Baker D."/>
            <person name="Gharbi K."/>
            <person name="Hall N."/>
            <person name="Watson M."/>
            <person name="Adriaenssens E.M."/>
            <person name="Foster-Nyarko E."/>
            <person name="Jarju S."/>
            <person name="Secka A."/>
            <person name="Antonio M."/>
            <person name="Oren A."/>
            <person name="Chaudhuri R.R."/>
            <person name="La Ragione R."/>
            <person name="Hildebrand F."/>
            <person name="Pallen M.J."/>
        </authorList>
    </citation>
    <scope>NUCLEOTIDE SEQUENCE</scope>
    <source>
        <strain evidence="4">ChiSjej4B22-8148</strain>
    </source>
</reference>
<dbReference type="GO" id="GO:0008658">
    <property type="term" value="F:penicillin binding"/>
    <property type="evidence" value="ECO:0007669"/>
    <property type="project" value="InterPro"/>
</dbReference>
<feature type="transmembrane region" description="Helical" evidence="1">
    <location>
        <begin position="39"/>
        <end position="58"/>
    </location>
</feature>
<dbReference type="InterPro" id="IPR012338">
    <property type="entry name" value="Beta-lactam/transpept-like"/>
</dbReference>
<keyword evidence="1" id="KW-0472">Membrane</keyword>
<feature type="domain" description="Penicillin-binding protein transpeptidase" evidence="2">
    <location>
        <begin position="184"/>
        <end position="493"/>
    </location>
</feature>
<dbReference type="InterPro" id="IPR054120">
    <property type="entry name" value="PBPA_dimer"/>
</dbReference>
<dbReference type="Proteomes" id="UP000886757">
    <property type="component" value="Unassembled WGS sequence"/>
</dbReference>
<dbReference type="PANTHER" id="PTHR30627">
    <property type="entry name" value="PEPTIDOGLYCAN D,D-TRANSPEPTIDASE"/>
    <property type="match status" value="1"/>
</dbReference>
<dbReference type="GO" id="GO:0005886">
    <property type="term" value="C:plasma membrane"/>
    <property type="evidence" value="ECO:0007669"/>
    <property type="project" value="TreeGrafter"/>
</dbReference>
<accession>A0A9D1D9I7</accession>
<evidence type="ECO:0000259" key="3">
    <source>
        <dbReference type="Pfam" id="PF21922"/>
    </source>
</evidence>
<dbReference type="AlphaFoldDB" id="A0A9D1D9I7"/>
<evidence type="ECO:0000313" key="5">
    <source>
        <dbReference type="Proteomes" id="UP000886757"/>
    </source>
</evidence>
<dbReference type="Gene3D" id="3.40.710.10">
    <property type="entry name" value="DD-peptidase/beta-lactamase superfamily"/>
    <property type="match status" value="1"/>
</dbReference>
<dbReference type="InterPro" id="IPR050515">
    <property type="entry name" value="Beta-lactam/transpept"/>
</dbReference>